<keyword evidence="2" id="KW-1185">Reference proteome</keyword>
<dbReference type="AlphaFoldDB" id="A0A9Q1K724"/>
<accession>A0A9Q1K724</accession>
<dbReference type="Proteomes" id="UP001153076">
    <property type="component" value="Unassembled WGS sequence"/>
</dbReference>
<reference evidence="1" key="1">
    <citation type="submission" date="2022-04" db="EMBL/GenBank/DDBJ databases">
        <title>Carnegiea gigantea Genome sequencing and assembly v2.</title>
        <authorList>
            <person name="Copetti D."/>
            <person name="Sanderson M.J."/>
            <person name="Burquez A."/>
            <person name="Wojciechowski M.F."/>
        </authorList>
    </citation>
    <scope>NUCLEOTIDE SEQUENCE</scope>
    <source>
        <strain evidence="1">SGP5-SGP5p</strain>
        <tissue evidence="1">Aerial part</tissue>
    </source>
</reference>
<evidence type="ECO:0000313" key="1">
    <source>
        <dbReference type="EMBL" id="KAJ8437553.1"/>
    </source>
</evidence>
<organism evidence="1 2">
    <name type="scientific">Carnegiea gigantea</name>
    <dbReference type="NCBI Taxonomy" id="171969"/>
    <lineage>
        <taxon>Eukaryota</taxon>
        <taxon>Viridiplantae</taxon>
        <taxon>Streptophyta</taxon>
        <taxon>Embryophyta</taxon>
        <taxon>Tracheophyta</taxon>
        <taxon>Spermatophyta</taxon>
        <taxon>Magnoliopsida</taxon>
        <taxon>eudicotyledons</taxon>
        <taxon>Gunneridae</taxon>
        <taxon>Pentapetalae</taxon>
        <taxon>Caryophyllales</taxon>
        <taxon>Cactineae</taxon>
        <taxon>Cactaceae</taxon>
        <taxon>Cactoideae</taxon>
        <taxon>Echinocereeae</taxon>
        <taxon>Carnegiea</taxon>
    </lineage>
</organism>
<comment type="caution">
    <text evidence="1">The sequence shown here is derived from an EMBL/GenBank/DDBJ whole genome shotgun (WGS) entry which is preliminary data.</text>
</comment>
<gene>
    <name evidence="1" type="ORF">Cgig2_017906</name>
</gene>
<name>A0A9Q1K724_9CARY</name>
<protein>
    <submittedName>
        <fullName evidence="1">Uncharacterized protein</fullName>
    </submittedName>
</protein>
<dbReference type="OrthoDB" id="1746559at2759"/>
<sequence length="175" mass="19995">MVKFRGLGRAKSFQLEEARELISFTKGFRWHSSIINCFKETLTDDNKLSRIDFAYFMSIRSIDNLASTRMFLLTRTLIIFLIRNNASLSPRAHTLWNKVSSITSWAMHFTWDKNHSCISIPKDEGIYGSKPKLKIVQTGKPLEHFVPLTEDDSSRVKIPGIDVVIPTTPIPAILI</sequence>
<dbReference type="EMBL" id="JAKOGI010000292">
    <property type="protein sequence ID" value="KAJ8437553.1"/>
    <property type="molecule type" value="Genomic_DNA"/>
</dbReference>
<evidence type="ECO:0000313" key="2">
    <source>
        <dbReference type="Proteomes" id="UP001153076"/>
    </source>
</evidence>
<proteinExistence type="predicted"/>